<proteinExistence type="predicted"/>
<organism evidence="1">
    <name type="scientific">Siphoviridae sp. ct9UA16</name>
    <dbReference type="NCBI Taxonomy" id="2827793"/>
    <lineage>
        <taxon>Viruses</taxon>
        <taxon>Duplodnaviria</taxon>
        <taxon>Heunggongvirae</taxon>
        <taxon>Uroviricota</taxon>
        <taxon>Caudoviricetes</taxon>
    </lineage>
</organism>
<name>A0A8S5TME8_9CAUD</name>
<accession>A0A8S5TME8</accession>
<dbReference type="EMBL" id="BK032859">
    <property type="protein sequence ID" value="DAF64377.1"/>
    <property type="molecule type" value="Genomic_DNA"/>
</dbReference>
<sequence>MPNTANYAERWEPELLEILTQDSLISPFITTAVKWLSAKTFHFTQMSTSGYKSHNRNGGWNRGVFVQTDVPFTVTHDRDIEFLVDKLDVDETNATASMENISKTFVRTQEVPEANALFFSRVAAQAKKLDGYHTETKLSDYTAANVFTKIKKALGSGKLRRYKAMGALIVYVRSEIMDLLEQSAELAKKIEMTQIAEGGIGIETRVTKIDGVPVFEVIDDEVFYDTFDFDGEDGGFAPAETTYKASTDTSVVAGKTYYTKSGEKYTAVKSPTGNPSTSSYYEVDAAGSKKINILIASPLTTKFVPKVNSIYFFAPGAHTEGDGWLYQNRAFSDVFVFPNGKDNKVDSVFVDTDIA</sequence>
<protein>
    <submittedName>
        <fullName evidence="1">Major capsid protein</fullName>
    </submittedName>
</protein>
<evidence type="ECO:0000313" key="1">
    <source>
        <dbReference type="EMBL" id="DAF64377.1"/>
    </source>
</evidence>
<reference evidence="1" key="1">
    <citation type="journal article" date="2021" name="Proc. Natl. Acad. Sci. U.S.A.">
        <title>A Catalog of Tens of Thousands of Viruses from Human Metagenomes Reveals Hidden Associations with Chronic Diseases.</title>
        <authorList>
            <person name="Tisza M.J."/>
            <person name="Buck C.B."/>
        </authorList>
    </citation>
    <scope>NUCLEOTIDE SEQUENCE</scope>
    <source>
        <strain evidence="1">Ct9UA16</strain>
    </source>
</reference>